<feature type="region of interest" description="Disordered" evidence="3">
    <location>
        <begin position="702"/>
        <end position="724"/>
    </location>
</feature>
<sequence length="724" mass="74807">MTLRARLAVAFLAVVLGPVLLGAGFVAATVGTVTNNRANERLDLAATGVRTTMNALCQRLRTAAQAAATLGGAADPAAVERVVDQPLASGVQLVDPRGEVVYTVGTPPAKPWADCADADAGDAFAGICAHVALVDADGHALGDVYAVEPVDQSLAQRLAAATGAAVTVLGGDGAWSTERGSDRDRVARVADTLRAGAVGETGSGRWVRRVARGEGQPLPLALSVGGEQPRALYAVLAAVVALTGLLSLAAAWWLARSTARPLTELSRAVDRMAAGDLGVRVPVRTGDEVGRLAATFNRMARETQDYLRALTVSRDQLRRHLGLLGDTLSSTHDVNRILEVILESALSATGAKAGVLLLADPTSGVLIGRCADGLDGRGPGGGPLRIEDLRVLLGEGLLGAVAASGEARRGLVERDGPRLAAGEPRCRTYVAVPFAAAGPDGVAGPTGGLSAAAADAVQGFESPAPARGVLALYDRHGFDEFDDADMVTLRTFAGQAAVALDNVRVHREAQRLSLTDPLTGLSNYRYLKDSLRREVERASRFGHQLAVLALDLDHFKDVNDTYGHAAGDAVLAEFARRIRVEIREVDLAFRQGGEEFVVLLPETDAAGGAVVAERLGAAIRRTPVLVRSARTGNPRRIPVTVSIGIAVYPDHGTTGAAVLEAADDALYQAKSGGRDGFRVARTRGDGPAPDAELAGAAVAAGGPQTVPIGSVGSPGPPTDVTTEP</sequence>
<name>A0ABX0XTS5_9ACTN</name>
<dbReference type="InterPro" id="IPR003018">
    <property type="entry name" value="GAF"/>
</dbReference>
<dbReference type="InterPro" id="IPR043128">
    <property type="entry name" value="Rev_trsase/Diguanyl_cyclase"/>
</dbReference>
<reference evidence="7 8" key="1">
    <citation type="submission" date="2020-03" db="EMBL/GenBank/DDBJ databases">
        <title>WGS of the type strain of Planosporangium spp.</title>
        <authorList>
            <person name="Thawai C."/>
        </authorList>
    </citation>
    <scope>NUCLEOTIDE SEQUENCE [LARGE SCALE GENOMIC DNA]</scope>
    <source>
        <strain evidence="7 8">TBRC 5610</strain>
    </source>
</reference>
<evidence type="ECO:0000259" key="5">
    <source>
        <dbReference type="PROSITE" id="PS50885"/>
    </source>
</evidence>
<evidence type="ECO:0000313" key="7">
    <source>
        <dbReference type="EMBL" id="NJC69388.1"/>
    </source>
</evidence>
<dbReference type="Pfam" id="PF01590">
    <property type="entry name" value="GAF"/>
    <property type="match status" value="1"/>
</dbReference>
<feature type="domain" description="HAMP" evidence="5">
    <location>
        <begin position="256"/>
        <end position="308"/>
    </location>
</feature>
<evidence type="ECO:0000256" key="1">
    <source>
        <dbReference type="ARBA" id="ARBA00022692"/>
    </source>
</evidence>
<dbReference type="PROSITE" id="PS50885">
    <property type="entry name" value="HAMP"/>
    <property type="match status" value="1"/>
</dbReference>
<proteinExistence type="predicted"/>
<keyword evidence="2 4" id="KW-1133">Transmembrane helix</keyword>
<accession>A0ABX0XTS5</accession>
<dbReference type="PANTHER" id="PTHR45138">
    <property type="entry name" value="REGULATORY COMPONENTS OF SENSORY TRANSDUCTION SYSTEM"/>
    <property type="match status" value="1"/>
</dbReference>
<dbReference type="Proteomes" id="UP000722989">
    <property type="component" value="Unassembled WGS sequence"/>
</dbReference>
<feature type="transmembrane region" description="Helical" evidence="4">
    <location>
        <begin position="231"/>
        <end position="255"/>
    </location>
</feature>
<dbReference type="SMART" id="SM00304">
    <property type="entry name" value="HAMP"/>
    <property type="match status" value="1"/>
</dbReference>
<dbReference type="Gene3D" id="3.30.70.270">
    <property type="match status" value="1"/>
</dbReference>
<dbReference type="InterPro" id="IPR003660">
    <property type="entry name" value="HAMP_dom"/>
</dbReference>
<keyword evidence="1 4" id="KW-0812">Transmembrane</keyword>
<dbReference type="SMART" id="SM00267">
    <property type="entry name" value="GGDEF"/>
    <property type="match status" value="1"/>
</dbReference>
<dbReference type="InterPro" id="IPR000160">
    <property type="entry name" value="GGDEF_dom"/>
</dbReference>
<gene>
    <name evidence="7" type="ORF">HC031_06585</name>
</gene>
<dbReference type="CDD" id="cd06225">
    <property type="entry name" value="HAMP"/>
    <property type="match status" value="1"/>
</dbReference>
<comment type="caution">
    <text evidence="7">The sequence shown here is derived from an EMBL/GenBank/DDBJ whole genome shotgun (WGS) entry which is preliminary data.</text>
</comment>
<keyword evidence="4" id="KW-0472">Membrane</keyword>
<dbReference type="EMBL" id="JAATVY010000003">
    <property type="protein sequence ID" value="NJC69388.1"/>
    <property type="molecule type" value="Genomic_DNA"/>
</dbReference>
<dbReference type="SUPFAM" id="SSF55781">
    <property type="entry name" value="GAF domain-like"/>
    <property type="match status" value="1"/>
</dbReference>
<dbReference type="CDD" id="cd01949">
    <property type="entry name" value="GGDEF"/>
    <property type="match status" value="1"/>
</dbReference>
<organism evidence="7 8">
    <name type="scientific">Planosporangium thailandense</name>
    <dbReference type="NCBI Taxonomy" id="765197"/>
    <lineage>
        <taxon>Bacteria</taxon>
        <taxon>Bacillati</taxon>
        <taxon>Actinomycetota</taxon>
        <taxon>Actinomycetes</taxon>
        <taxon>Micromonosporales</taxon>
        <taxon>Micromonosporaceae</taxon>
        <taxon>Planosporangium</taxon>
    </lineage>
</organism>
<dbReference type="InterPro" id="IPR029787">
    <property type="entry name" value="Nucleotide_cyclase"/>
</dbReference>
<keyword evidence="8" id="KW-1185">Reference proteome</keyword>
<evidence type="ECO:0000256" key="4">
    <source>
        <dbReference type="SAM" id="Phobius"/>
    </source>
</evidence>
<dbReference type="PROSITE" id="PS50887">
    <property type="entry name" value="GGDEF"/>
    <property type="match status" value="1"/>
</dbReference>
<evidence type="ECO:0000256" key="3">
    <source>
        <dbReference type="SAM" id="MobiDB-lite"/>
    </source>
</evidence>
<dbReference type="SUPFAM" id="SSF55073">
    <property type="entry name" value="Nucleotide cyclase"/>
    <property type="match status" value="1"/>
</dbReference>
<dbReference type="SMART" id="SM00065">
    <property type="entry name" value="GAF"/>
    <property type="match status" value="1"/>
</dbReference>
<feature type="domain" description="GGDEF" evidence="6">
    <location>
        <begin position="543"/>
        <end position="682"/>
    </location>
</feature>
<dbReference type="Gene3D" id="6.10.340.10">
    <property type="match status" value="1"/>
</dbReference>
<dbReference type="Pfam" id="PF00990">
    <property type="entry name" value="GGDEF"/>
    <property type="match status" value="1"/>
</dbReference>
<dbReference type="Gene3D" id="3.30.450.40">
    <property type="match status" value="2"/>
</dbReference>
<dbReference type="InterPro" id="IPR029016">
    <property type="entry name" value="GAF-like_dom_sf"/>
</dbReference>
<dbReference type="NCBIfam" id="TIGR00254">
    <property type="entry name" value="GGDEF"/>
    <property type="match status" value="1"/>
</dbReference>
<dbReference type="Pfam" id="PF00672">
    <property type="entry name" value="HAMP"/>
    <property type="match status" value="1"/>
</dbReference>
<dbReference type="RefSeq" id="WP_167924267.1">
    <property type="nucleotide sequence ID" value="NZ_JAATVY010000003.1"/>
</dbReference>
<dbReference type="InterPro" id="IPR050469">
    <property type="entry name" value="Diguanylate_Cyclase"/>
</dbReference>
<dbReference type="PANTHER" id="PTHR45138:SF9">
    <property type="entry name" value="DIGUANYLATE CYCLASE DGCM-RELATED"/>
    <property type="match status" value="1"/>
</dbReference>
<evidence type="ECO:0000259" key="6">
    <source>
        <dbReference type="PROSITE" id="PS50887"/>
    </source>
</evidence>
<protein>
    <submittedName>
        <fullName evidence="7">Diguanylate cyclase</fullName>
    </submittedName>
</protein>
<evidence type="ECO:0000313" key="8">
    <source>
        <dbReference type="Proteomes" id="UP000722989"/>
    </source>
</evidence>
<evidence type="ECO:0000256" key="2">
    <source>
        <dbReference type="ARBA" id="ARBA00022989"/>
    </source>
</evidence>
<dbReference type="SUPFAM" id="SSF158472">
    <property type="entry name" value="HAMP domain-like"/>
    <property type="match status" value="1"/>
</dbReference>
<feature type="compositionally biased region" description="Low complexity" evidence="3">
    <location>
        <begin position="702"/>
        <end position="713"/>
    </location>
</feature>